<sequence>MERLGAVILAAGLSSRMGEFKPLLPIGGVSMIRRVV</sequence>
<dbReference type="Proteomes" id="UP001204562">
    <property type="component" value="Unassembled WGS sequence"/>
</dbReference>
<feature type="non-terminal residue" evidence="2">
    <location>
        <position position="36"/>
    </location>
</feature>
<feature type="domain" description="MobA-like NTP transferase" evidence="1">
    <location>
        <begin position="6"/>
        <end position="36"/>
    </location>
</feature>
<dbReference type="InterPro" id="IPR025877">
    <property type="entry name" value="MobA-like_NTP_Trfase"/>
</dbReference>
<dbReference type="EMBL" id="JANFYS010000190">
    <property type="protein sequence ID" value="MCQ4771965.1"/>
    <property type="molecule type" value="Genomic_DNA"/>
</dbReference>
<name>A0AAW5JXK8_9FIRM</name>
<proteinExistence type="predicted"/>
<dbReference type="Gene3D" id="3.90.550.10">
    <property type="entry name" value="Spore Coat Polysaccharide Biosynthesis Protein SpsA, Chain A"/>
    <property type="match status" value="1"/>
</dbReference>
<gene>
    <name evidence="2" type="ORF">NE579_16225</name>
</gene>
<reference evidence="2" key="1">
    <citation type="submission" date="2022-06" db="EMBL/GenBank/DDBJ databases">
        <title>Isolation of gut microbiota from human fecal samples.</title>
        <authorList>
            <person name="Pamer E.G."/>
            <person name="Barat B."/>
            <person name="Waligurski E."/>
            <person name="Medina S."/>
            <person name="Paddock L."/>
            <person name="Mostad J."/>
        </authorList>
    </citation>
    <scope>NUCLEOTIDE SEQUENCE</scope>
    <source>
        <strain evidence="2">DFI.9.91</strain>
    </source>
</reference>
<keyword evidence="2" id="KW-0808">Transferase</keyword>
<comment type="caution">
    <text evidence="2">The sequence shown here is derived from an EMBL/GenBank/DDBJ whole genome shotgun (WGS) entry which is preliminary data.</text>
</comment>
<evidence type="ECO:0000313" key="3">
    <source>
        <dbReference type="Proteomes" id="UP001204562"/>
    </source>
</evidence>
<evidence type="ECO:0000259" key="1">
    <source>
        <dbReference type="Pfam" id="PF12804"/>
    </source>
</evidence>
<dbReference type="Pfam" id="PF12804">
    <property type="entry name" value="NTP_transf_3"/>
    <property type="match status" value="1"/>
</dbReference>
<accession>A0AAW5JXK8</accession>
<evidence type="ECO:0000313" key="2">
    <source>
        <dbReference type="EMBL" id="MCQ4771965.1"/>
    </source>
</evidence>
<protein>
    <submittedName>
        <fullName evidence="2">NTP transferase domain-containing protein</fullName>
    </submittedName>
</protein>
<dbReference type="InterPro" id="IPR029044">
    <property type="entry name" value="Nucleotide-diphossugar_trans"/>
</dbReference>
<dbReference type="SUPFAM" id="SSF53448">
    <property type="entry name" value="Nucleotide-diphospho-sugar transferases"/>
    <property type="match status" value="1"/>
</dbReference>
<dbReference type="GO" id="GO:0016779">
    <property type="term" value="F:nucleotidyltransferase activity"/>
    <property type="evidence" value="ECO:0007669"/>
    <property type="project" value="UniProtKB-ARBA"/>
</dbReference>
<organism evidence="2 3">
    <name type="scientific">Intestinimonas massiliensis</name>
    <name type="common">ex Afouda et al. 2020</name>
    <dbReference type="NCBI Taxonomy" id="1673721"/>
    <lineage>
        <taxon>Bacteria</taxon>
        <taxon>Bacillati</taxon>
        <taxon>Bacillota</taxon>
        <taxon>Clostridia</taxon>
        <taxon>Eubacteriales</taxon>
        <taxon>Intestinimonas</taxon>
    </lineage>
</organism>
<dbReference type="AlphaFoldDB" id="A0AAW5JXK8"/>